<sequence length="54" mass="5793">MTGLAVVGAIFIALILIGFCSATGDDTYYYGLGLVVPSPTIVSRMCHEKRRTLT</sequence>
<dbReference type="EMBL" id="BMNZ01000009">
    <property type="protein sequence ID" value="GGN07285.1"/>
    <property type="molecule type" value="Genomic_DNA"/>
</dbReference>
<keyword evidence="2" id="KW-1185">Reference proteome</keyword>
<dbReference type="Proteomes" id="UP000623461">
    <property type="component" value="Unassembled WGS sequence"/>
</dbReference>
<accession>A0ABQ2II19</accession>
<gene>
    <name evidence="1" type="ORF">GCM10009721_38810</name>
</gene>
<name>A0ABQ2II19_9MICO</name>
<comment type="caution">
    <text evidence="1">The sequence shown here is derived from an EMBL/GenBank/DDBJ whole genome shotgun (WGS) entry which is preliminary data.</text>
</comment>
<reference evidence="2" key="1">
    <citation type="journal article" date="2019" name="Int. J. Syst. Evol. Microbiol.">
        <title>The Global Catalogue of Microorganisms (GCM) 10K type strain sequencing project: providing services to taxonomists for standard genome sequencing and annotation.</title>
        <authorList>
            <consortium name="The Broad Institute Genomics Platform"/>
            <consortium name="The Broad Institute Genome Sequencing Center for Infectious Disease"/>
            <person name="Wu L."/>
            <person name="Ma J."/>
        </authorList>
    </citation>
    <scope>NUCLEOTIDE SEQUENCE [LARGE SCALE GENOMIC DNA]</scope>
    <source>
        <strain evidence="2">JCM 1365</strain>
    </source>
</reference>
<evidence type="ECO:0000313" key="2">
    <source>
        <dbReference type="Proteomes" id="UP000623461"/>
    </source>
</evidence>
<evidence type="ECO:0000313" key="1">
    <source>
        <dbReference type="EMBL" id="GGN07285.1"/>
    </source>
</evidence>
<organism evidence="1 2">
    <name type="scientific">Terrabacter tumescens</name>
    <dbReference type="NCBI Taxonomy" id="60443"/>
    <lineage>
        <taxon>Bacteria</taxon>
        <taxon>Bacillati</taxon>
        <taxon>Actinomycetota</taxon>
        <taxon>Actinomycetes</taxon>
        <taxon>Micrococcales</taxon>
        <taxon>Intrasporangiaceae</taxon>
        <taxon>Terrabacter</taxon>
    </lineage>
</organism>
<protein>
    <submittedName>
        <fullName evidence="1">Uncharacterized protein</fullName>
    </submittedName>
</protein>
<proteinExistence type="predicted"/>